<gene>
    <name evidence="2" type="ORF">EHS13_32570</name>
</gene>
<reference evidence="3" key="1">
    <citation type="submission" date="2018-11" db="EMBL/GenBank/DDBJ databases">
        <title>Complete genome sequence of Paenibacillus sp. ML311-T8.</title>
        <authorList>
            <person name="Nam Y.-D."/>
            <person name="Kang J."/>
            <person name="Chung W.-H."/>
            <person name="Park Y.S."/>
        </authorList>
    </citation>
    <scope>NUCLEOTIDE SEQUENCE [LARGE SCALE GENOMIC DNA]</scope>
    <source>
        <strain evidence="3">ML311-T8</strain>
    </source>
</reference>
<accession>A0A6B8RU06</accession>
<dbReference type="EMBL" id="CP034235">
    <property type="protein sequence ID" value="QGQ99262.1"/>
    <property type="molecule type" value="Genomic_DNA"/>
</dbReference>
<dbReference type="InterPro" id="IPR039448">
    <property type="entry name" value="Beta_helix"/>
</dbReference>
<organism evidence="2 3">
    <name type="scientific">Paenibacillus psychroresistens</name>
    <dbReference type="NCBI Taxonomy" id="1778678"/>
    <lineage>
        <taxon>Bacteria</taxon>
        <taxon>Bacillati</taxon>
        <taxon>Bacillota</taxon>
        <taxon>Bacilli</taxon>
        <taxon>Bacillales</taxon>
        <taxon>Paenibacillaceae</taxon>
        <taxon>Paenibacillus</taxon>
    </lineage>
</organism>
<proteinExistence type="predicted"/>
<name>A0A6B8RU06_9BACL</name>
<dbReference type="Proteomes" id="UP000426246">
    <property type="component" value="Chromosome"/>
</dbReference>
<sequence>MSQLHELTVSEPIVITEDGTVISKLKIINPEGFAIIIKANHVTIQECEIIGAINLYGSIHDITIQNNYIHDLTPQGEISYIKQFAGITTTEGNRWDNPLIQPMGAENITIRGNYFENCPTGAYLVECKGPITFSGNFSKNHRGPFPRGQMVQFALCDGSLAQILIEHNFSYVDPKSPDQCKREATGFGAEDHINGYCSTGSELFPIRVRNNFIYGYSSSSCGSGIMLGDGGGGHYQIMENKVYQTGNAGIGLSGGHHWLVRANRIYQNPPASQYNGKGLQIDNYGDAFGPPIHVEDNVVYWMCGKGDGSLLCTIDKLVSFTNNHFGNANAFGELDLLPPQVPSGAIEGLLKPWEV</sequence>
<feature type="domain" description="Right handed beta helix" evidence="1">
    <location>
        <begin position="13"/>
        <end position="141"/>
    </location>
</feature>
<dbReference type="KEGG" id="ppsc:EHS13_32570"/>
<dbReference type="OrthoDB" id="9804620at2"/>
<evidence type="ECO:0000259" key="1">
    <source>
        <dbReference type="Pfam" id="PF13229"/>
    </source>
</evidence>
<keyword evidence="3" id="KW-1185">Reference proteome</keyword>
<dbReference type="InterPro" id="IPR011050">
    <property type="entry name" value="Pectin_lyase_fold/virulence"/>
</dbReference>
<dbReference type="SUPFAM" id="SSF51126">
    <property type="entry name" value="Pectin lyase-like"/>
    <property type="match status" value="2"/>
</dbReference>
<evidence type="ECO:0000313" key="3">
    <source>
        <dbReference type="Proteomes" id="UP000426246"/>
    </source>
</evidence>
<dbReference type="Pfam" id="PF13229">
    <property type="entry name" value="Beta_helix"/>
    <property type="match status" value="1"/>
</dbReference>
<evidence type="ECO:0000313" key="2">
    <source>
        <dbReference type="EMBL" id="QGQ99262.1"/>
    </source>
</evidence>
<dbReference type="RefSeq" id="WP_155704372.1">
    <property type="nucleotide sequence ID" value="NZ_CP034235.1"/>
</dbReference>
<protein>
    <submittedName>
        <fullName evidence="2">Right-handed parallel beta-helix repeat-containing protein</fullName>
    </submittedName>
</protein>
<dbReference type="AlphaFoldDB" id="A0A6B8RU06"/>
<dbReference type="Gene3D" id="2.160.20.10">
    <property type="entry name" value="Single-stranded right-handed beta-helix, Pectin lyase-like"/>
    <property type="match status" value="2"/>
</dbReference>
<dbReference type="InterPro" id="IPR012334">
    <property type="entry name" value="Pectin_lyas_fold"/>
</dbReference>